<gene>
    <name evidence="3" type="ORF">DSCOOX_57840</name>
</gene>
<name>A0A5K8ALW1_9BACT</name>
<keyword evidence="1" id="KW-0732">Signal</keyword>
<keyword evidence="2" id="KW-0472">Membrane</keyword>
<keyword evidence="2" id="KW-1133">Transmembrane helix</keyword>
<dbReference type="InterPro" id="IPR038404">
    <property type="entry name" value="TRAP_DctP_sf"/>
</dbReference>
<dbReference type="AlphaFoldDB" id="A0A5K8ALW1"/>
<keyword evidence="2" id="KW-0812">Transmembrane</keyword>
<evidence type="ECO:0008006" key="5">
    <source>
        <dbReference type="Google" id="ProtNLM"/>
    </source>
</evidence>
<sequence>MQSQIDIKKGEIMERSSVNLGRSMVWVVAIVFFLFGSLLMSCGQKEDVAESKKEAKVEEATKAKTPKKKGLSLDAWKANFDPSGAKYKCIVSNVSHPVIKGVYAGFAMRDELWKRTNGQIYIDFKPFSMLGGEVEVLNQLQMGAIQGMGVSSVAATNLGPRFGLINLPFLINSFEKLEKFVGSGKLFDHYMMAMDHQGIMGLDITGYGNYGWATTTPVKTIADAKKVKFRIAEAAVNKLNYEKWGFNPVVMPWPDVPVALKQGVIDGLDHTPMVCNITKKFDVAKYFTQLNYAQGLFIWIFNKAWFNNLPSDLQKTFIETVHDVCADIRKQTIQQEIDQIAAAKENGIEFFKLSDSEMDIVREQGNATHEKFADEINQLYPGDTYRPENYLKEVQNFMGYTK</sequence>
<dbReference type="PANTHER" id="PTHR33376">
    <property type="match status" value="1"/>
</dbReference>
<evidence type="ECO:0000313" key="4">
    <source>
        <dbReference type="Proteomes" id="UP000422108"/>
    </source>
</evidence>
<dbReference type="PANTHER" id="PTHR33376:SF4">
    <property type="entry name" value="SIALIC ACID-BINDING PERIPLASMIC PROTEIN SIAP"/>
    <property type="match status" value="1"/>
</dbReference>
<dbReference type="GO" id="GO:0055085">
    <property type="term" value="P:transmembrane transport"/>
    <property type="evidence" value="ECO:0007669"/>
    <property type="project" value="InterPro"/>
</dbReference>
<protein>
    <recommendedName>
        <fullName evidence="5">C4-dicarboxylate ABC transporter substrate-binding protein</fullName>
    </recommendedName>
</protein>
<accession>A0A5K8ALW1</accession>
<dbReference type="NCBIfam" id="NF037995">
    <property type="entry name" value="TRAP_S1"/>
    <property type="match status" value="1"/>
</dbReference>
<evidence type="ECO:0000313" key="3">
    <source>
        <dbReference type="EMBL" id="BBO92604.1"/>
    </source>
</evidence>
<evidence type="ECO:0000256" key="2">
    <source>
        <dbReference type="SAM" id="Phobius"/>
    </source>
</evidence>
<feature type="transmembrane region" description="Helical" evidence="2">
    <location>
        <begin position="20"/>
        <end position="40"/>
    </location>
</feature>
<dbReference type="Proteomes" id="UP000422108">
    <property type="component" value="Chromosome"/>
</dbReference>
<proteinExistence type="predicted"/>
<dbReference type="Gene3D" id="3.40.190.170">
    <property type="entry name" value="Bacterial extracellular solute-binding protein, family 7"/>
    <property type="match status" value="1"/>
</dbReference>
<dbReference type="Pfam" id="PF03480">
    <property type="entry name" value="DctP"/>
    <property type="match status" value="1"/>
</dbReference>
<dbReference type="InterPro" id="IPR018389">
    <property type="entry name" value="DctP_fam"/>
</dbReference>
<dbReference type="CDD" id="cd13603">
    <property type="entry name" value="PBP2_TRAP_Siap_TeaA_like"/>
    <property type="match status" value="1"/>
</dbReference>
<evidence type="ECO:0000256" key="1">
    <source>
        <dbReference type="ARBA" id="ARBA00022729"/>
    </source>
</evidence>
<keyword evidence="4" id="KW-1185">Reference proteome</keyword>
<dbReference type="EMBL" id="AP021879">
    <property type="protein sequence ID" value="BBO92604.1"/>
    <property type="molecule type" value="Genomic_DNA"/>
</dbReference>
<reference evidence="3 4" key="1">
    <citation type="submission" date="2019-11" db="EMBL/GenBank/DDBJ databases">
        <title>Comparative genomics of hydrocarbon-degrading Desulfosarcina strains.</title>
        <authorList>
            <person name="Watanabe M."/>
            <person name="Kojima H."/>
            <person name="Fukui M."/>
        </authorList>
    </citation>
    <scope>NUCLEOTIDE SEQUENCE [LARGE SCALE GENOMIC DNA]</scope>
    <source>
        <strain evidence="4">oXyS1</strain>
    </source>
</reference>
<organism evidence="3 4">
    <name type="scientific">Desulfosarcina ovata subsp. ovata</name>
    <dbReference type="NCBI Taxonomy" id="2752305"/>
    <lineage>
        <taxon>Bacteria</taxon>
        <taxon>Pseudomonadati</taxon>
        <taxon>Thermodesulfobacteriota</taxon>
        <taxon>Desulfobacteria</taxon>
        <taxon>Desulfobacterales</taxon>
        <taxon>Desulfosarcinaceae</taxon>
        <taxon>Desulfosarcina</taxon>
    </lineage>
</organism>